<dbReference type="SUPFAM" id="SSF48452">
    <property type="entry name" value="TPR-like"/>
    <property type="match status" value="1"/>
</dbReference>
<reference evidence="10 11" key="1">
    <citation type="journal article" date="2024" name="G3 (Bethesda)">
        <title>Genome assembly of Hibiscus sabdariffa L. provides insights into metabolisms of medicinal natural products.</title>
        <authorList>
            <person name="Kim T."/>
        </authorList>
    </citation>
    <scope>NUCLEOTIDE SEQUENCE [LARGE SCALE GENOMIC DNA]</scope>
    <source>
        <strain evidence="10">TK-2024</strain>
        <tissue evidence="10">Old leaves</tissue>
    </source>
</reference>
<organism evidence="10 11">
    <name type="scientific">Hibiscus sabdariffa</name>
    <name type="common">roselle</name>
    <dbReference type="NCBI Taxonomy" id="183260"/>
    <lineage>
        <taxon>Eukaryota</taxon>
        <taxon>Viridiplantae</taxon>
        <taxon>Streptophyta</taxon>
        <taxon>Embryophyta</taxon>
        <taxon>Tracheophyta</taxon>
        <taxon>Spermatophyta</taxon>
        <taxon>Magnoliopsida</taxon>
        <taxon>eudicotyledons</taxon>
        <taxon>Gunneridae</taxon>
        <taxon>Pentapetalae</taxon>
        <taxon>rosids</taxon>
        <taxon>malvids</taxon>
        <taxon>Malvales</taxon>
        <taxon>Malvaceae</taxon>
        <taxon>Malvoideae</taxon>
        <taxon>Hibiscus</taxon>
    </lineage>
</organism>
<comment type="similarity">
    <text evidence="6">Belongs to the MS5 protein family.</text>
</comment>
<dbReference type="SMART" id="SM00028">
    <property type="entry name" value="TPR"/>
    <property type="match status" value="1"/>
</dbReference>
<feature type="region of interest" description="Disordered" evidence="9">
    <location>
        <begin position="69"/>
        <end position="97"/>
    </location>
</feature>
<evidence type="ECO:0000256" key="4">
    <source>
        <dbReference type="ARBA" id="ARBA00023054"/>
    </source>
</evidence>
<evidence type="ECO:0000313" key="10">
    <source>
        <dbReference type="EMBL" id="KAK8476886.1"/>
    </source>
</evidence>
<dbReference type="InterPro" id="IPR011990">
    <property type="entry name" value="TPR-like_helical_dom_sf"/>
</dbReference>
<dbReference type="InterPro" id="IPR019734">
    <property type="entry name" value="TPR_rpt"/>
</dbReference>
<dbReference type="Proteomes" id="UP001396334">
    <property type="component" value="Unassembled WGS sequence"/>
</dbReference>
<keyword evidence="3 7" id="KW-0802">TPR repeat</keyword>
<dbReference type="Gene3D" id="1.25.40.10">
    <property type="entry name" value="Tetratricopeptide repeat domain"/>
    <property type="match status" value="1"/>
</dbReference>
<evidence type="ECO:0000256" key="8">
    <source>
        <dbReference type="SAM" id="Coils"/>
    </source>
</evidence>
<evidence type="ECO:0000256" key="7">
    <source>
        <dbReference type="PROSITE-ProRule" id="PRU00339"/>
    </source>
</evidence>
<feature type="repeat" description="TPR" evidence="7">
    <location>
        <begin position="243"/>
        <end position="276"/>
    </location>
</feature>
<feature type="coiled-coil region" evidence="8">
    <location>
        <begin position="313"/>
        <end position="340"/>
    </location>
</feature>
<keyword evidence="4 8" id="KW-0175">Coiled coil</keyword>
<evidence type="ECO:0000256" key="2">
    <source>
        <dbReference type="ARBA" id="ARBA00022737"/>
    </source>
</evidence>
<keyword evidence="11" id="KW-1185">Reference proteome</keyword>
<dbReference type="PROSITE" id="PS50005">
    <property type="entry name" value="TPR"/>
    <property type="match status" value="1"/>
</dbReference>
<keyword evidence="5" id="KW-0539">Nucleus</keyword>
<evidence type="ECO:0000256" key="6">
    <source>
        <dbReference type="ARBA" id="ARBA00025750"/>
    </source>
</evidence>
<name>A0ABR1ZA58_9ROSI</name>
<sequence length="538" mass="59397">MYLSSHMFYTPSTTAFTGAVLAVSAIIEVGVNATREGLSAAQGSVNGGCPIYAVKSSLFMDWSDTGARTGMNSSKNEETWPCKSAPTSPAKPLGVPRTRSESFHAIHKVPVGDTPYVRAKNVQLVEKDPERAIPLFWAAINAGDRVDSALKDMAIVMKQQNRAEEAIEAIKSLRSRCSDQAQESLDNILLDLYKRCGRLDDQISLLKHKLYLIQQGLAFNGKRTKTARSQGKKFQVSVEQEATRLLGNLGWALMQQNNYIEAEDVYRRALSIAADNNKMCNLGICLMKQGRISEAKDSLRRVKPAVADGPRGVDSHLKAYERAQQMLKDLESEMMNKGGDRVEQSRLFDAFLGSSSIWQPQPCKDSIISLPTSNAIVKSHDDFADENINSNVMVNQMVIPQPKPVEKSLNIAAPPFYSTKFVKEVKITVADQLHETLKRTRSGNSANSMGVGDCIKPLSAELEKPEIKTRRRLSLSSEEKGDKLADLLPESDDFEEAIIAAAVLGPINEAGNLRMFPKKNDKRLKVFQDITHSLSPRA</sequence>
<dbReference type="EMBL" id="JBBPBN010002013">
    <property type="protein sequence ID" value="KAK8476886.1"/>
    <property type="molecule type" value="Genomic_DNA"/>
</dbReference>
<protein>
    <submittedName>
        <fullName evidence="10">Uncharacterized protein</fullName>
    </submittedName>
</protein>
<dbReference type="Pfam" id="PF14559">
    <property type="entry name" value="TPR_19"/>
    <property type="match status" value="1"/>
</dbReference>
<dbReference type="InterPro" id="IPR044961">
    <property type="entry name" value="MS5/SDI1"/>
</dbReference>
<accession>A0ABR1ZA58</accession>
<proteinExistence type="inferred from homology"/>
<dbReference type="PANTHER" id="PTHR36326:SF7">
    <property type="entry name" value="PROTEIN POLLENLESS 3-LIKE 2"/>
    <property type="match status" value="1"/>
</dbReference>
<keyword evidence="2" id="KW-0677">Repeat</keyword>
<evidence type="ECO:0000313" key="11">
    <source>
        <dbReference type="Proteomes" id="UP001396334"/>
    </source>
</evidence>
<comment type="caution">
    <text evidence="10">The sequence shown here is derived from an EMBL/GenBank/DDBJ whole genome shotgun (WGS) entry which is preliminary data.</text>
</comment>
<evidence type="ECO:0000256" key="9">
    <source>
        <dbReference type="SAM" id="MobiDB-lite"/>
    </source>
</evidence>
<dbReference type="PANTHER" id="PTHR36326">
    <property type="entry name" value="PROTEIN POLLENLESS 3-LIKE 2"/>
    <property type="match status" value="1"/>
</dbReference>
<evidence type="ECO:0000256" key="5">
    <source>
        <dbReference type="ARBA" id="ARBA00023242"/>
    </source>
</evidence>
<feature type="coiled-coil region" evidence="8">
    <location>
        <begin position="156"/>
        <end position="183"/>
    </location>
</feature>
<gene>
    <name evidence="10" type="ORF">V6N11_051329</name>
</gene>
<evidence type="ECO:0000256" key="1">
    <source>
        <dbReference type="ARBA" id="ARBA00004123"/>
    </source>
</evidence>
<comment type="subcellular location">
    <subcellularLocation>
        <location evidence="1">Nucleus</location>
    </subcellularLocation>
</comment>
<evidence type="ECO:0000256" key="3">
    <source>
        <dbReference type="ARBA" id="ARBA00022803"/>
    </source>
</evidence>